<evidence type="ECO:0000313" key="1">
    <source>
        <dbReference type="EMBL" id="QHT19424.1"/>
    </source>
</evidence>
<reference evidence="1" key="1">
    <citation type="journal article" date="2020" name="Nature">
        <title>Giant virus diversity and host interactions through global metagenomics.</title>
        <authorList>
            <person name="Schulz F."/>
            <person name="Roux S."/>
            <person name="Paez-Espino D."/>
            <person name="Jungbluth S."/>
            <person name="Walsh D.A."/>
            <person name="Denef V.J."/>
            <person name="McMahon K.D."/>
            <person name="Konstantinidis K.T."/>
            <person name="Eloe-Fadrosh E.A."/>
            <person name="Kyrpides N.C."/>
            <person name="Woyke T."/>
        </authorList>
    </citation>
    <scope>NUCLEOTIDE SEQUENCE</scope>
    <source>
        <strain evidence="1">GVMAG-M-3300023174-57</strain>
    </source>
</reference>
<protein>
    <submittedName>
        <fullName evidence="1">Uncharacterized protein</fullName>
    </submittedName>
</protein>
<name>A0A6C0DS89_9ZZZZ</name>
<dbReference type="AlphaFoldDB" id="A0A6C0DS89"/>
<dbReference type="EMBL" id="MN739666">
    <property type="protein sequence ID" value="QHT19424.1"/>
    <property type="molecule type" value="Genomic_DNA"/>
</dbReference>
<proteinExistence type="predicted"/>
<organism evidence="1">
    <name type="scientific">viral metagenome</name>
    <dbReference type="NCBI Taxonomy" id="1070528"/>
    <lineage>
        <taxon>unclassified sequences</taxon>
        <taxon>metagenomes</taxon>
        <taxon>organismal metagenomes</taxon>
    </lineage>
</organism>
<sequence length="74" mass="8626">MSSVALTSQEEAVFRFLFQLQESGETNMFDAPKYVLRDPRFAAMPIGTVRALRDRWMTEWEELRLQLKIDEASA</sequence>
<accession>A0A6C0DS89</accession>